<keyword evidence="4 7" id="KW-0862">Zinc</keyword>
<name>A0A163V9Z3_9MYCO</name>
<dbReference type="Pfam" id="PF00107">
    <property type="entry name" value="ADH_zinc_N"/>
    <property type="match status" value="1"/>
</dbReference>
<evidence type="ECO:0000313" key="9">
    <source>
        <dbReference type="EMBL" id="KZS57144.1"/>
    </source>
</evidence>
<sequence>MKVKAAVIEAPGSPLRIEELDLAEPGPGEVRVRMRAAAICRSDLHVAQTGEGLRFPAVLGHEGAGVIDAAGEGVRVAAGTPVVLSWTPRCGGCPRCLEGRPQLCQRLSTSPPGGCLSRGPTVMGAYMGLGCLAEAVVVPEACAVPMSAGADLERLCLLGCGVTTGFGAVVHAAAVKTGDTVAVFGCGAVGLSAVQGARIAGARRIFAVDPVAARRALAAELGATDVVDAADAVGEIVDRTAGGADVALEATGAPHIMARLLDAVRPGGTAVVVGLPSFAATITVSPFHLLMEKALTGSIYGSADPWRDFPLLADLYAQGRLRLDELTGGRFGLDNANDALTELAEYRSPRPIVTFPTDAT</sequence>
<dbReference type="InterPro" id="IPR011032">
    <property type="entry name" value="GroES-like_sf"/>
</dbReference>
<comment type="similarity">
    <text evidence="2 7">Belongs to the zinc-containing alcohol dehydrogenase family.</text>
</comment>
<dbReference type="GO" id="GO:0051903">
    <property type="term" value="F:S-(hydroxymethyl)glutathione dehydrogenase [NAD(P)+] activity"/>
    <property type="evidence" value="ECO:0007669"/>
    <property type="project" value="TreeGrafter"/>
</dbReference>
<dbReference type="PROSITE" id="PS00059">
    <property type="entry name" value="ADH_ZINC"/>
    <property type="match status" value="1"/>
</dbReference>
<proteinExistence type="inferred from homology"/>
<dbReference type="PANTHER" id="PTHR43880:SF12">
    <property type="entry name" value="ALCOHOL DEHYDROGENASE CLASS-3"/>
    <property type="match status" value="1"/>
</dbReference>
<dbReference type="EMBL" id="LWCI01000165">
    <property type="protein sequence ID" value="KZS57144.1"/>
    <property type="molecule type" value="Genomic_DNA"/>
</dbReference>
<dbReference type="GO" id="GO:0046294">
    <property type="term" value="P:formaldehyde catabolic process"/>
    <property type="evidence" value="ECO:0007669"/>
    <property type="project" value="TreeGrafter"/>
</dbReference>
<protein>
    <recommendedName>
        <fullName evidence="8">Enoyl reductase (ER) domain-containing protein</fullName>
    </recommendedName>
</protein>
<dbReference type="InterPro" id="IPR013154">
    <property type="entry name" value="ADH-like_N"/>
</dbReference>
<dbReference type="Gene3D" id="3.90.180.10">
    <property type="entry name" value="Medium-chain alcohol dehydrogenases, catalytic domain"/>
    <property type="match status" value="1"/>
</dbReference>
<dbReference type="PANTHER" id="PTHR43880">
    <property type="entry name" value="ALCOHOL DEHYDROGENASE"/>
    <property type="match status" value="1"/>
</dbReference>
<dbReference type="AlphaFoldDB" id="A0A163V9Z3"/>
<dbReference type="InterPro" id="IPR002328">
    <property type="entry name" value="ADH_Zn_CS"/>
</dbReference>
<keyword evidence="6" id="KW-0520">NAD</keyword>
<reference evidence="10" key="1">
    <citation type="submission" date="2016-04" db="EMBL/GenBank/DDBJ databases">
        <authorList>
            <person name="Strapagiel D."/>
            <person name="Borowka P."/>
            <person name="Marciniak B."/>
            <person name="Bakula Z."/>
            <person name="Van Ingen J."/>
            <person name="Safianowska A."/>
            <person name="Dziadek J."/>
            <person name="Jagielski T."/>
        </authorList>
    </citation>
    <scope>NUCLEOTIDE SEQUENCE [LARGE SCALE GENOMIC DNA]</scope>
    <source>
        <strain evidence="10">1010001458</strain>
    </source>
</reference>
<comment type="cofactor">
    <cofactor evidence="1 7">
        <name>Zn(2+)</name>
        <dbReference type="ChEBI" id="CHEBI:29105"/>
    </cofactor>
</comment>
<keyword evidence="3 7" id="KW-0479">Metal-binding</keyword>
<dbReference type="GO" id="GO:0005829">
    <property type="term" value="C:cytosol"/>
    <property type="evidence" value="ECO:0007669"/>
    <property type="project" value="TreeGrafter"/>
</dbReference>
<evidence type="ECO:0000259" key="8">
    <source>
        <dbReference type="SMART" id="SM00829"/>
    </source>
</evidence>
<evidence type="ECO:0000256" key="5">
    <source>
        <dbReference type="ARBA" id="ARBA00023002"/>
    </source>
</evidence>
<dbReference type="SUPFAM" id="SSF50129">
    <property type="entry name" value="GroES-like"/>
    <property type="match status" value="1"/>
</dbReference>
<evidence type="ECO:0000256" key="3">
    <source>
        <dbReference type="ARBA" id="ARBA00022723"/>
    </source>
</evidence>
<dbReference type="Proteomes" id="UP000077342">
    <property type="component" value="Unassembled WGS sequence"/>
</dbReference>
<organism evidence="9 10">
    <name type="scientific">Mycobacterium ostraviense</name>
    <dbReference type="NCBI Taxonomy" id="2738409"/>
    <lineage>
        <taxon>Bacteria</taxon>
        <taxon>Bacillati</taxon>
        <taxon>Actinomycetota</taxon>
        <taxon>Actinomycetes</taxon>
        <taxon>Mycobacteriales</taxon>
        <taxon>Mycobacteriaceae</taxon>
        <taxon>Mycobacterium</taxon>
    </lineage>
</organism>
<dbReference type="InterPro" id="IPR020843">
    <property type="entry name" value="ER"/>
</dbReference>
<dbReference type="Gene3D" id="3.40.50.720">
    <property type="entry name" value="NAD(P)-binding Rossmann-like Domain"/>
    <property type="match status" value="1"/>
</dbReference>
<dbReference type="InterPro" id="IPR036291">
    <property type="entry name" value="NAD(P)-bd_dom_sf"/>
</dbReference>
<dbReference type="GO" id="GO:0008270">
    <property type="term" value="F:zinc ion binding"/>
    <property type="evidence" value="ECO:0007669"/>
    <property type="project" value="InterPro"/>
</dbReference>
<keyword evidence="10" id="KW-1185">Reference proteome</keyword>
<keyword evidence="5" id="KW-0560">Oxidoreductase</keyword>
<gene>
    <name evidence="9" type="ORF">A4G28_17260</name>
</gene>
<feature type="domain" description="Enoyl reductase (ER)" evidence="8">
    <location>
        <begin position="12"/>
        <end position="354"/>
    </location>
</feature>
<evidence type="ECO:0000256" key="7">
    <source>
        <dbReference type="RuleBase" id="RU361277"/>
    </source>
</evidence>
<accession>A0A163V9Z3</accession>
<comment type="caution">
    <text evidence="9">The sequence shown here is derived from an EMBL/GenBank/DDBJ whole genome shotgun (WGS) entry which is preliminary data.</text>
</comment>
<dbReference type="InterPro" id="IPR013149">
    <property type="entry name" value="ADH-like_C"/>
</dbReference>
<evidence type="ECO:0000256" key="2">
    <source>
        <dbReference type="ARBA" id="ARBA00008072"/>
    </source>
</evidence>
<dbReference type="RefSeq" id="WP_075513303.1">
    <property type="nucleotide sequence ID" value="NZ_CP089224.1"/>
</dbReference>
<dbReference type="FunFam" id="3.40.50.720:FF:000003">
    <property type="entry name" value="S-(hydroxymethyl)glutathione dehydrogenase"/>
    <property type="match status" value="1"/>
</dbReference>
<evidence type="ECO:0000256" key="1">
    <source>
        <dbReference type="ARBA" id="ARBA00001947"/>
    </source>
</evidence>
<evidence type="ECO:0000256" key="6">
    <source>
        <dbReference type="ARBA" id="ARBA00023027"/>
    </source>
</evidence>
<dbReference type="SMART" id="SM00829">
    <property type="entry name" value="PKS_ER"/>
    <property type="match status" value="1"/>
</dbReference>
<evidence type="ECO:0000313" key="10">
    <source>
        <dbReference type="Proteomes" id="UP000077342"/>
    </source>
</evidence>
<evidence type="ECO:0000256" key="4">
    <source>
        <dbReference type="ARBA" id="ARBA00022833"/>
    </source>
</evidence>
<dbReference type="Pfam" id="PF08240">
    <property type="entry name" value="ADH_N"/>
    <property type="match status" value="1"/>
</dbReference>
<dbReference type="SUPFAM" id="SSF51735">
    <property type="entry name" value="NAD(P)-binding Rossmann-fold domains"/>
    <property type="match status" value="1"/>
</dbReference>